<organism evidence="7 8">
    <name type="scientific">Lautropia mirabilis ATCC 51599</name>
    <dbReference type="NCBI Taxonomy" id="887898"/>
    <lineage>
        <taxon>Bacteria</taxon>
        <taxon>Pseudomonadati</taxon>
        <taxon>Pseudomonadota</taxon>
        <taxon>Betaproteobacteria</taxon>
        <taxon>Burkholderiales</taxon>
        <taxon>Burkholderiaceae</taxon>
        <taxon>Lautropia</taxon>
    </lineage>
</organism>
<protein>
    <submittedName>
        <fullName evidence="7">Lipid A biosynthesis (KDO)2-(Lauroyl)-lipid IVA acyltransferase</fullName>
    </submittedName>
</protein>
<dbReference type="EMBL" id="AEQP01000024">
    <property type="protein sequence ID" value="EFV93728.1"/>
    <property type="molecule type" value="Genomic_DNA"/>
</dbReference>
<evidence type="ECO:0000256" key="2">
    <source>
        <dbReference type="ARBA" id="ARBA00022475"/>
    </source>
</evidence>
<sequence>MAAEATMSADPAGHWSRQQERGVPGLLTLSVWLCRHCPQWLLRPIVAGVVGYFFLTAPGPRRCIRTYHTRLRSTYPDVVLPSWAPVWRQFLAFGQAIVDRFAVWQGRISYQDLVVEDPDGLYPDIQRSALGGGNGQLLVCSHLGNIEICRALVSHNEGFVLNVLVHSKHAESFNRALRQAGASEIRLIQVVELDLPLMMQLKERIEAGEWLAIAADRTPVRGEKTVKVDFLGKPALMPQGPWLLAGLLGVPVNLVFCSRHGERYRLRLERFSEAPRWSRAERPAMVASLAQRFAHRLAEECRQVPLQWFNFYDFWAQGDDQGNT</sequence>
<evidence type="ECO:0000313" key="8">
    <source>
        <dbReference type="Proteomes" id="UP000011021"/>
    </source>
</evidence>
<keyword evidence="3" id="KW-0997">Cell inner membrane</keyword>
<evidence type="ECO:0000256" key="6">
    <source>
        <dbReference type="ARBA" id="ARBA00023315"/>
    </source>
</evidence>
<keyword evidence="6 7" id="KW-0012">Acyltransferase</keyword>
<keyword evidence="4 7" id="KW-0808">Transferase</keyword>
<accession>E7S0R3</accession>
<evidence type="ECO:0000256" key="3">
    <source>
        <dbReference type="ARBA" id="ARBA00022519"/>
    </source>
</evidence>
<evidence type="ECO:0000256" key="5">
    <source>
        <dbReference type="ARBA" id="ARBA00023136"/>
    </source>
</evidence>
<keyword evidence="8" id="KW-1185">Reference proteome</keyword>
<dbReference type="GO" id="GO:0005886">
    <property type="term" value="C:plasma membrane"/>
    <property type="evidence" value="ECO:0007669"/>
    <property type="project" value="UniProtKB-SubCell"/>
</dbReference>
<evidence type="ECO:0000256" key="4">
    <source>
        <dbReference type="ARBA" id="ARBA00022679"/>
    </source>
</evidence>
<dbReference type="CDD" id="cd07984">
    <property type="entry name" value="LPLAT_LABLAT-like"/>
    <property type="match status" value="1"/>
</dbReference>
<dbReference type="InterPro" id="IPR014548">
    <property type="entry name" value="Ac_Trasf"/>
</dbReference>
<dbReference type="HOGENOM" id="CLU_049421_2_1_4"/>
<dbReference type="GO" id="GO:0009247">
    <property type="term" value="P:glycolipid biosynthetic process"/>
    <property type="evidence" value="ECO:0007669"/>
    <property type="project" value="UniProtKB-ARBA"/>
</dbReference>
<dbReference type="InterPro" id="IPR004960">
    <property type="entry name" value="LipA_acyltrans"/>
</dbReference>
<evidence type="ECO:0000313" key="7">
    <source>
        <dbReference type="EMBL" id="EFV93728.1"/>
    </source>
</evidence>
<keyword evidence="2" id="KW-1003">Cell membrane</keyword>
<dbReference type="AlphaFoldDB" id="E7S0R3"/>
<dbReference type="PANTHER" id="PTHR30606">
    <property type="entry name" value="LIPID A BIOSYNTHESIS LAUROYL ACYLTRANSFERASE"/>
    <property type="match status" value="1"/>
</dbReference>
<gene>
    <name evidence="7" type="ORF">HMPREF0551_2624</name>
</gene>
<proteinExistence type="predicted"/>
<dbReference type="Pfam" id="PF03279">
    <property type="entry name" value="Lip_A_acyltrans"/>
    <property type="match status" value="1"/>
</dbReference>
<dbReference type="eggNOG" id="COG4261">
    <property type="taxonomic scope" value="Bacteria"/>
</dbReference>
<dbReference type="PIRSF" id="PIRSF028561">
    <property type="entry name" value="Ac_Trasf"/>
    <property type="match status" value="1"/>
</dbReference>
<evidence type="ECO:0000256" key="1">
    <source>
        <dbReference type="ARBA" id="ARBA00004533"/>
    </source>
</evidence>
<comment type="subcellular location">
    <subcellularLocation>
        <location evidence="1">Cell inner membrane</location>
    </subcellularLocation>
</comment>
<reference evidence="7 8" key="1">
    <citation type="submission" date="2010-12" db="EMBL/GenBank/DDBJ databases">
        <authorList>
            <person name="Muzny D."/>
            <person name="Qin X."/>
            <person name="Deng J."/>
            <person name="Jiang H."/>
            <person name="Liu Y."/>
            <person name="Qu J."/>
            <person name="Song X.-Z."/>
            <person name="Zhang L."/>
            <person name="Thornton R."/>
            <person name="Coyle M."/>
            <person name="Francisco L."/>
            <person name="Jackson L."/>
            <person name="Javaid M."/>
            <person name="Korchina V."/>
            <person name="Kovar C."/>
            <person name="Mata R."/>
            <person name="Mathew T."/>
            <person name="Ngo R."/>
            <person name="Nguyen L."/>
            <person name="Nguyen N."/>
            <person name="Okwuonu G."/>
            <person name="Ongeri F."/>
            <person name="Pham C."/>
            <person name="Simmons D."/>
            <person name="Wilczek-Boney K."/>
            <person name="Hale W."/>
            <person name="Jakkamsetti A."/>
            <person name="Pham P."/>
            <person name="Ruth R."/>
            <person name="San Lucas F."/>
            <person name="Warren J."/>
            <person name="Zhang J."/>
            <person name="Zhao Z."/>
            <person name="Zhou C."/>
            <person name="Zhu D."/>
            <person name="Lee S."/>
            <person name="Bess C."/>
            <person name="Blankenburg K."/>
            <person name="Forbes L."/>
            <person name="Fu Q."/>
            <person name="Gubbala S."/>
            <person name="Hirani K."/>
            <person name="Jayaseelan J.C."/>
            <person name="Lara F."/>
            <person name="Munidasa M."/>
            <person name="Palculict T."/>
            <person name="Patil S."/>
            <person name="Pu L.-L."/>
            <person name="Saada N."/>
            <person name="Tang L."/>
            <person name="Weissenberger G."/>
            <person name="Zhu Y."/>
            <person name="Hemphill L."/>
            <person name="Shang Y."/>
            <person name="Youmans B."/>
            <person name="Ayvaz T."/>
            <person name="Ross M."/>
            <person name="Santibanez J."/>
            <person name="Aqrawi P."/>
            <person name="Gross S."/>
            <person name="Joshi V."/>
            <person name="Fowler G."/>
            <person name="Nazareth L."/>
            <person name="Reid J."/>
            <person name="Worley K."/>
            <person name="Petrosino J."/>
            <person name="Highlander S."/>
            <person name="Gibbs R."/>
        </authorList>
    </citation>
    <scope>NUCLEOTIDE SEQUENCE [LARGE SCALE GENOMIC DNA]</scope>
    <source>
        <strain evidence="7 8">ATCC 51599</strain>
    </source>
</reference>
<keyword evidence="5" id="KW-0472">Membrane</keyword>
<comment type="caution">
    <text evidence="7">The sequence shown here is derived from an EMBL/GenBank/DDBJ whole genome shotgun (WGS) entry which is preliminary data.</text>
</comment>
<dbReference type="PANTHER" id="PTHR30606:SF9">
    <property type="entry name" value="LIPID A BIOSYNTHESIS LAUROYLTRANSFERASE"/>
    <property type="match status" value="1"/>
</dbReference>
<dbReference type="GO" id="GO:0016746">
    <property type="term" value="F:acyltransferase activity"/>
    <property type="evidence" value="ECO:0007669"/>
    <property type="project" value="UniProtKB-KW"/>
</dbReference>
<dbReference type="STRING" id="887898.HMPREF0551_2624"/>
<dbReference type="Proteomes" id="UP000011021">
    <property type="component" value="Unassembled WGS sequence"/>
</dbReference>
<name>E7S0R3_9BURK</name>